<dbReference type="EMBL" id="CP071793">
    <property type="protein sequence ID" value="QTD50873.1"/>
    <property type="molecule type" value="Genomic_DNA"/>
</dbReference>
<keyword evidence="2" id="KW-0472">Membrane</keyword>
<evidence type="ECO:0000256" key="2">
    <source>
        <dbReference type="SAM" id="Phobius"/>
    </source>
</evidence>
<dbReference type="KEGG" id="scor:J3U87_00260"/>
<accession>A0A8A4TMU8</accession>
<keyword evidence="4" id="KW-1185">Reference proteome</keyword>
<sequence length="56" mass="5830">MRIAMLDTLLTFAVVGVAGIYLFVKFRPGADRQDAGSEASCGSCGGCEPNQGSFDV</sequence>
<dbReference type="AlphaFoldDB" id="A0A8A4TMU8"/>
<keyword evidence="2" id="KW-0812">Transmembrane</keyword>
<keyword evidence="2" id="KW-1133">Transmembrane helix</keyword>
<feature type="region of interest" description="Disordered" evidence="1">
    <location>
        <begin position="31"/>
        <end position="56"/>
    </location>
</feature>
<dbReference type="Proteomes" id="UP000663929">
    <property type="component" value="Chromosome"/>
</dbReference>
<evidence type="ECO:0000256" key="1">
    <source>
        <dbReference type="SAM" id="MobiDB-lite"/>
    </source>
</evidence>
<gene>
    <name evidence="3" type="ORF">J3U87_00260</name>
</gene>
<reference evidence="3" key="1">
    <citation type="submission" date="2021-03" db="EMBL/GenBank/DDBJ databases">
        <title>Acanthopleuribacteraceae sp. M133.</title>
        <authorList>
            <person name="Wang G."/>
        </authorList>
    </citation>
    <scope>NUCLEOTIDE SEQUENCE</scope>
    <source>
        <strain evidence="3">M133</strain>
    </source>
</reference>
<feature type="transmembrane region" description="Helical" evidence="2">
    <location>
        <begin position="6"/>
        <end position="24"/>
    </location>
</feature>
<dbReference type="RefSeq" id="WP_237381002.1">
    <property type="nucleotide sequence ID" value="NZ_CP071793.1"/>
</dbReference>
<name>A0A8A4TMU8_SULCO</name>
<organism evidence="3 4">
    <name type="scientific">Sulfidibacter corallicola</name>
    <dbReference type="NCBI Taxonomy" id="2818388"/>
    <lineage>
        <taxon>Bacteria</taxon>
        <taxon>Pseudomonadati</taxon>
        <taxon>Acidobacteriota</taxon>
        <taxon>Holophagae</taxon>
        <taxon>Acanthopleuribacterales</taxon>
        <taxon>Acanthopleuribacteraceae</taxon>
        <taxon>Sulfidibacter</taxon>
    </lineage>
</organism>
<evidence type="ECO:0000313" key="3">
    <source>
        <dbReference type="EMBL" id="QTD50873.1"/>
    </source>
</evidence>
<evidence type="ECO:0008006" key="5">
    <source>
        <dbReference type="Google" id="ProtNLM"/>
    </source>
</evidence>
<feature type="compositionally biased region" description="Low complexity" evidence="1">
    <location>
        <begin position="36"/>
        <end position="48"/>
    </location>
</feature>
<proteinExistence type="predicted"/>
<protein>
    <recommendedName>
        <fullName evidence="5">FeoB-associated Cys-rich membrane protein</fullName>
    </recommendedName>
</protein>
<evidence type="ECO:0000313" key="4">
    <source>
        <dbReference type="Proteomes" id="UP000663929"/>
    </source>
</evidence>